<reference evidence="1 2" key="1">
    <citation type="submission" date="2024-02" db="EMBL/GenBank/DDBJ databases">
        <title>Bacterial strain from lacustrine sediment.</title>
        <authorList>
            <person name="Petit C."/>
            <person name="Fadhlaoui K."/>
        </authorList>
    </citation>
    <scope>NUCLEOTIDE SEQUENCE [LARGE SCALE GENOMIC DNA]</scope>
    <source>
        <strain evidence="1 2">IPX-CK</strain>
    </source>
</reference>
<evidence type="ECO:0000313" key="1">
    <source>
        <dbReference type="EMBL" id="XAH75905.1"/>
    </source>
</evidence>
<organism evidence="1 2">
    <name type="scientific">Kineothrix sedimenti</name>
    <dbReference type="NCBI Taxonomy" id="3123317"/>
    <lineage>
        <taxon>Bacteria</taxon>
        <taxon>Bacillati</taxon>
        <taxon>Bacillota</taxon>
        <taxon>Clostridia</taxon>
        <taxon>Lachnospirales</taxon>
        <taxon>Lachnospiraceae</taxon>
        <taxon>Kineothrix</taxon>
    </lineage>
</organism>
<sequence length="182" mass="21268">MSTLDDENKAVLGRYTYEDDTDIKSRISNMNKDNTTDNIAAINEIVLWKLNRSIHISDQTISMLNSIGYLNKPSDVLNDKTVYKLIEDLLSSKGIKLAVASTILHFYYPNIFPIIDQRSYRELTGKEFPAYLSRSQRCIEVYIDYIEKCWQYNIEYCPGIPFESVHKILYQRDKEKGNKVKY</sequence>
<dbReference type="RefSeq" id="WP_342759481.1">
    <property type="nucleotide sequence ID" value="NZ_CP146256.1"/>
</dbReference>
<keyword evidence="2" id="KW-1185">Reference proteome</keyword>
<name>A0ABZ3F2M9_9FIRM</name>
<gene>
    <name evidence="1" type="ORF">V6984_09160</name>
</gene>
<accession>A0ABZ3F2M9</accession>
<proteinExistence type="predicted"/>
<evidence type="ECO:0000313" key="2">
    <source>
        <dbReference type="Proteomes" id="UP001451571"/>
    </source>
</evidence>
<dbReference type="Proteomes" id="UP001451571">
    <property type="component" value="Chromosome"/>
</dbReference>
<dbReference type="EMBL" id="CP146256">
    <property type="protein sequence ID" value="XAH75905.1"/>
    <property type="molecule type" value="Genomic_DNA"/>
</dbReference>
<protein>
    <submittedName>
        <fullName evidence="1">Uncharacterized protein</fullName>
    </submittedName>
</protein>